<dbReference type="Proteomes" id="UP000269396">
    <property type="component" value="Unassembled WGS sequence"/>
</dbReference>
<evidence type="ECO:0000313" key="1">
    <source>
        <dbReference type="EMBL" id="VDP61146.1"/>
    </source>
</evidence>
<sequence length="48" mass="5859">MTLVFFSLFFQTLKHPSTLFFCEFTEFSYHITFFFSYMLLVLLFLISI</sequence>
<proteinExistence type="predicted"/>
<accession>A0A183PDT8</accession>
<dbReference type="AlphaFoldDB" id="A0A183PDT8"/>
<dbReference type="EMBL" id="UZAL01032525">
    <property type="protein sequence ID" value="VDP61146.1"/>
    <property type="molecule type" value="Genomic_DNA"/>
</dbReference>
<evidence type="ECO:0000313" key="2">
    <source>
        <dbReference type="Proteomes" id="UP000269396"/>
    </source>
</evidence>
<reference evidence="1 2" key="1">
    <citation type="submission" date="2018-11" db="EMBL/GenBank/DDBJ databases">
        <authorList>
            <consortium name="Pathogen Informatics"/>
        </authorList>
    </citation>
    <scope>NUCLEOTIDE SEQUENCE [LARGE SCALE GENOMIC DNA]</scope>
    <source>
        <strain>Denwood</strain>
        <strain evidence="2">Zambia</strain>
    </source>
</reference>
<name>A0A183PDT8_9TREM</name>
<organism evidence="1 2">
    <name type="scientific">Schistosoma mattheei</name>
    <dbReference type="NCBI Taxonomy" id="31246"/>
    <lineage>
        <taxon>Eukaryota</taxon>
        <taxon>Metazoa</taxon>
        <taxon>Spiralia</taxon>
        <taxon>Lophotrochozoa</taxon>
        <taxon>Platyhelminthes</taxon>
        <taxon>Trematoda</taxon>
        <taxon>Digenea</taxon>
        <taxon>Strigeidida</taxon>
        <taxon>Schistosomatoidea</taxon>
        <taxon>Schistosomatidae</taxon>
        <taxon>Schistosoma</taxon>
    </lineage>
</organism>
<keyword evidence="2" id="KW-1185">Reference proteome</keyword>
<protein>
    <submittedName>
        <fullName evidence="1">Uncharacterized protein</fullName>
    </submittedName>
</protein>
<gene>
    <name evidence="1" type="ORF">SMTD_LOCUS12524</name>
</gene>